<evidence type="ECO:0000313" key="2">
    <source>
        <dbReference type="Proteomes" id="UP000692816"/>
    </source>
</evidence>
<evidence type="ECO:0000313" key="1">
    <source>
        <dbReference type="EMBL" id="MBO1428518.1"/>
    </source>
</evidence>
<keyword evidence="2" id="KW-1185">Reference proteome</keyword>
<reference evidence="1" key="1">
    <citation type="journal article" date="2021" name="Int. J. Syst. Evol. Microbiol.">
        <title>Bradyrhizobium septentrionale sp. nov. (sv. septentrionale) and Bradyrhizobium quebecense sp. nov. (sv. septentrionale) associated with legumes native to Canada possess rearranged symbiosis genes and numerous insertion sequences.</title>
        <authorList>
            <person name="Bromfield E.S.P."/>
            <person name="Cloutier S."/>
        </authorList>
    </citation>
    <scope>NUCLEOTIDE SEQUENCE</scope>
    <source>
        <strain evidence="1">12S5</strain>
    </source>
</reference>
<proteinExistence type="predicted"/>
<protein>
    <submittedName>
        <fullName evidence="1">Uncharacterized protein</fullName>
    </submittedName>
</protein>
<dbReference type="Proteomes" id="UP000692816">
    <property type="component" value="Unassembled WGS sequence"/>
</dbReference>
<gene>
    <name evidence="1" type="ORF">J4P68_03615</name>
</gene>
<dbReference type="RefSeq" id="WP_207830455.1">
    <property type="nucleotide sequence ID" value="NZ_CP088282.1"/>
</dbReference>
<organism evidence="1 2">
    <name type="scientific">Bradyrhizobium quebecense</name>
    <dbReference type="NCBI Taxonomy" id="2748629"/>
    <lineage>
        <taxon>Bacteria</taxon>
        <taxon>Pseudomonadati</taxon>
        <taxon>Pseudomonadota</taxon>
        <taxon>Alphaproteobacteria</taxon>
        <taxon>Hyphomicrobiales</taxon>
        <taxon>Nitrobacteraceae</taxon>
        <taxon>Bradyrhizobium</taxon>
    </lineage>
</organism>
<accession>A0ABS3MAT6</accession>
<name>A0ABS3MAT6_9BRAD</name>
<comment type="caution">
    <text evidence="1">The sequence shown here is derived from an EMBL/GenBank/DDBJ whole genome shotgun (WGS) entry which is preliminary data.</text>
</comment>
<sequence>MNSMSVWKDNEAAPEPLFHAFNTAITVWHVTDWLWHYSPELRIKLATKFQFVFEESPTGIKRGLEKFQDAIVPHCDALGVCREIATGSKHMWKNKVDPNIKAQAVWAKAIDGAGFARPGDQVRIATRGKQLWPAS</sequence>
<dbReference type="EMBL" id="JAGEPA010000001">
    <property type="protein sequence ID" value="MBO1428518.1"/>
    <property type="molecule type" value="Genomic_DNA"/>
</dbReference>